<dbReference type="Proteomes" id="UP000218542">
    <property type="component" value="Unassembled WGS sequence"/>
</dbReference>
<accession>A0A286U251</accession>
<keyword evidence="2" id="KW-1185">Reference proteome</keyword>
<dbReference type="EMBL" id="BAOS01000028">
    <property type="protein sequence ID" value="GAX62220.1"/>
    <property type="molecule type" value="Genomic_DNA"/>
</dbReference>
<protein>
    <submittedName>
        <fullName evidence="1">Zn-dependent hydrolase of the beta-lactamase fold</fullName>
    </submittedName>
</protein>
<dbReference type="RefSeq" id="WP_096895588.1">
    <property type="nucleotide sequence ID" value="NZ_BAOS01000028.1"/>
</dbReference>
<sequence>MTVSFSDLKMTYLGWSGFRFSCSDGPQIFVDPPDTTGIDNEREAWFLLSHGHSEHVAGTANYLTDLSRVAPVTVLASPTICRYLERRHGRKGDRFISSLPGDVKTLPGLRIDVFSWQHMPLLPSGFKSRIRYLFRLVQRLDFTLKVLRSGLKLIKVGPMLGFRLIPKSGPRLLLYSEGLHKYADRMEIKETGQLLSAELILFAVRPEDVQVIPDLLSTLGSSVAVPYEAHKYWRRGFGLPVVDHTDVVIQLKHCGFNALEVVDGETVILSKVC</sequence>
<evidence type="ECO:0000313" key="1">
    <source>
        <dbReference type="EMBL" id="GAX62220.1"/>
    </source>
</evidence>
<dbReference type="GO" id="GO:0016787">
    <property type="term" value="F:hydrolase activity"/>
    <property type="evidence" value="ECO:0007669"/>
    <property type="project" value="UniProtKB-KW"/>
</dbReference>
<dbReference type="SUPFAM" id="SSF56281">
    <property type="entry name" value="Metallo-hydrolase/oxidoreductase"/>
    <property type="match status" value="1"/>
</dbReference>
<dbReference type="Gene3D" id="3.60.15.10">
    <property type="entry name" value="Ribonuclease Z/Hydroxyacylglutathione hydrolase-like"/>
    <property type="match status" value="1"/>
</dbReference>
<name>A0A286U251_9BACT</name>
<reference evidence="2" key="1">
    <citation type="journal article" date="2017" name="Environ. Microbiol. Rep.">
        <title>Genetic Diversity of Marine Anaerobic Ammonium-Oxidizing Bacteria as Revealed by Genomic and Proteomic Analyses of 'Candidatus Scalindua japonica'.</title>
        <authorList>
            <person name="Oshiki M."/>
            <person name="Mizuto K."/>
            <person name="Kimura Z."/>
            <person name="Kindaichi T."/>
            <person name="Satoh H."/>
            <person name="Okabe S."/>
        </authorList>
    </citation>
    <scope>NUCLEOTIDE SEQUENCE [LARGE SCALE GENOMIC DNA]</scope>
    <source>
        <strain evidence="2">husup-a2</strain>
    </source>
</reference>
<gene>
    <name evidence="1" type="ORF">SCALIN_C28_0426</name>
</gene>
<keyword evidence="1" id="KW-0378">Hydrolase</keyword>
<comment type="caution">
    <text evidence="1">The sequence shown here is derived from an EMBL/GenBank/DDBJ whole genome shotgun (WGS) entry which is preliminary data.</text>
</comment>
<proteinExistence type="predicted"/>
<dbReference type="InterPro" id="IPR036866">
    <property type="entry name" value="RibonucZ/Hydroxyglut_hydro"/>
</dbReference>
<organism evidence="1 2">
    <name type="scientific">Candidatus Scalindua japonica</name>
    <dbReference type="NCBI Taxonomy" id="1284222"/>
    <lineage>
        <taxon>Bacteria</taxon>
        <taxon>Pseudomonadati</taxon>
        <taxon>Planctomycetota</taxon>
        <taxon>Candidatus Brocadiia</taxon>
        <taxon>Candidatus Brocadiales</taxon>
        <taxon>Candidatus Scalinduaceae</taxon>
        <taxon>Candidatus Scalindua</taxon>
    </lineage>
</organism>
<dbReference type="OrthoDB" id="9789133at2"/>
<dbReference type="AlphaFoldDB" id="A0A286U251"/>
<evidence type="ECO:0000313" key="2">
    <source>
        <dbReference type="Proteomes" id="UP000218542"/>
    </source>
</evidence>